<dbReference type="InterPro" id="IPR043128">
    <property type="entry name" value="Rev_trsase/Diguanyl_cyclase"/>
</dbReference>
<feature type="domain" description="Reverse transcriptase" evidence="1">
    <location>
        <begin position="68"/>
        <end position="220"/>
    </location>
</feature>
<gene>
    <name evidence="2" type="ORF">O181_036070</name>
</gene>
<dbReference type="InterPro" id="IPR050951">
    <property type="entry name" value="Retrovirus_Pol_polyprotein"/>
</dbReference>
<keyword evidence="3" id="KW-1185">Reference proteome</keyword>
<dbReference type="Pfam" id="PF00078">
    <property type="entry name" value="RVT_1"/>
    <property type="match status" value="1"/>
</dbReference>
<evidence type="ECO:0000313" key="3">
    <source>
        <dbReference type="Proteomes" id="UP000765509"/>
    </source>
</evidence>
<evidence type="ECO:0000259" key="1">
    <source>
        <dbReference type="Pfam" id="PF00078"/>
    </source>
</evidence>
<name>A0A9Q3D872_9BASI</name>
<dbReference type="InterPro" id="IPR000477">
    <property type="entry name" value="RT_dom"/>
</dbReference>
<reference evidence="2" key="1">
    <citation type="submission" date="2021-03" db="EMBL/GenBank/DDBJ databases">
        <title>Draft genome sequence of rust myrtle Austropuccinia psidii MF-1, a brazilian biotype.</title>
        <authorList>
            <person name="Quecine M.C."/>
            <person name="Pachon D.M.R."/>
            <person name="Bonatelli M.L."/>
            <person name="Correr F.H."/>
            <person name="Franceschini L.M."/>
            <person name="Leite T.F."/>
            <person name="Margarido G.R.A."/>
            <person name="Almeida C.A."/>
            <person name="Ferrarezi J.A."/>
            <person name="Labate C.A."/>
        </authorList>
    </citation>
    <scope>NUCLEOTIDE SEQUENCE</scope>
    <source>
        <strain evidence="2">MF-1</strain>
    </source>
</reference>
<dbReference type="Gene3D" id="3.30.70.270">
    <property type="match status" value="2"/>
</dbReference>
<comment type="caution">
    <text evidence="2">The sequence shown here is derived from an EMBL/GenBank/DDBJ whole genome shotgun (WGS) entry which is preliminary data.</text>
</comment>
<dbReference type="SUPFAM" id="SSF56672">
    <property type="entry name" value="DNA/RNA polymerases"/>
    <property type="match status" value="1"/>
</dbReference>
<dbReference type="EMBL" id="AVOT02013578">
    <property type="protein sequence ID" value="MBW0496355.1"/>
    <property type="molecule type" value="Genomic_DNA"/>
</dbReference>
<dbReference type="PANTHER" id="PTHR37984">
    <property type="entry name" value="PROTEIN CBG26694"/>
    <property type="match status" value="1"/>
</dbReference>
<dbReference type="InterPro" id="IPR043502">
    <property type="entry name" value="DNA/RNA_pol_sf"/>
</dbReference>
<protein>
    <recommendedName>
        <fullName evidence="1">Reverse transcriptase domain-containing protein</fullName>
    </recommendedName>
</protein>
<dbReference type="PANTHER" id="PTHR37984:SF5">
    <property type="entry name" value="PROTEIN NYNRIN-LIKE"/>
    <property type="match status" value="1"/>
</dbReference>
<sequence length="282" mass="32553">MSKEKEQISAIEKAPDEEIKEIYSESDSMGSEIRENFDDDQDPIEKIGHNEIVEVTTPVLITWHDGKSTLCADFRALRSYTKSDRYPIPRIPHSLEKLEKAKYITKMDFMKCLHPNGVKTSSMKSLKRICLMGIYEYNRMPVGIKNVPAHFQRMMEIIFQEEILEGWMVLYIDDIIIYSEKWDDHVQYIDRIISKSKPINLKISLNCTFGQQELLALGHKVSGLSLALNQNQVAGLIQNPVPKNIKEMKSFLGFSSCYRTPIKYFSHTASSLYKLCQKNVVF</sequence>
<dbReference type="AlphaFoldDB" id="A0A9Q3D872"/>
<accession>A0A9Q3D872</accession>
<dbReference type="Proteomes" id="UP000765509">
    <property type="component" value="Unassembled WGS sequence"/>
</dbReference>
<organism evidence="2 3">
    <name type="scientific">Austropuccinia psidii MF-1</name>
    <dbReference type="NCBI Taxonomy" id="1389203"/>
    <lineage>
        <taxon>Eukaryota</taxon>
        <taxon>Fungi</taxon>
        <taxon>Dikarya</taxon>
        <taxon>Basidiomycota</taxon>
        <taxon>Pucciniomycotina</taxon>
        <taxon>Pucciniomycetes</taxon>
        <taxon>Pucciniales</taxon>
        <taxon>Sphaerophragmiaceae</taxon>
        <taxon>Austropuccinia</taxon>
    </lineage>
</organism>
<proteinExistence type="predicted"/>
<dbReference type="CDD" id="cd01647">
    <property type="entry name" value="RT_LTR"/>
    <property type="match status" value="1"/>
</dbReference>
<evidence type="ECO:0000313" key="2">
    <source>
        <dbReference type="EMBL" id="MBW0496355.1"/>
    </source>
</evidence>
<dbReference type="Gene3D" id="3.10.10.10">
    <property type="entry name" value="HIV Type 1 Reverse Transcriptase, subunit A, domain 1"/>
    <property type="match status" value="1"/>
</dbReference>